<reference evidence="2 3" key="1">
    <citation type="journal article" date="2019" name="G3 (Bethesda)">
        <title>Sequencing of a Wild Apple (Malus baccata) Genome Unravels the Differences Between Cultivated and Wild Apple Species Regarding Disease Resistance and Cold Tolerance.</title>
        <authorList>
            <person name="Chen X."/>
        </authorList>
    </citation>
    <scope>NUCLEOTIDE SEQUENCE [LARGE SCALE GENOMIC DNA]</scope>
    <source>
        <strain evidence="3">cv. Shandingzi</strain>
        <tissue evidence="2">Leaves</tissue>
    </source>
</reference>
<feature type="transmembrane region" description="Helical" evidence="1">
    <location>
        <begin position="116"/>
        <end position="139"/>
    </location>
</feature>
<evidence type="ECO:0000313" key="3">
    <source>
        <dbReference type="Proteomes" id="UP000315295"/>
    </source>
</evidence>
<dbReference type="NCBIfam" id="TIGR01571">
    <property type="entry name" value="A_thal_Cys_rich"/>
    <property type="match status" value="1"/>
</dbReference>
<evidence type="ECO:0000256" key="1">
    <source>
        <dbReference type="SAM" id="Phobius"/>
    </source>
</evidence>
<keyword evidence="1" id="KW-1133">Transmembrane helix</keyword>
<dbReference type="EMBL" id="VIEB01000193">
    <property type="protein sequence ID" value="TQE01482.1"/>
    <property type="molecule type" value="Genomic_DNA"/>
</dbReference>
<gene>
    <name evidence="2" type="ORF">C1H46_012845</name>
</gene>
<dbReference type="InterPro" id="IPR006461">
    <property type="entry name" value="PLAC_motif_containing"/>
</dbReference>
<dbReference type="PANTHER" id="PTHR15907">
    <property type="entry name" value="DUF614 FAMILY PROTEIN-RELATED"/>
    <property type="match status" value="1"/>
</dbReference>
<dbReference type="Proteomes" id="UP000315295">
    <property type="component" value="Unassembled WGS sequence"/>
</dbReference>
<comment type="caution">
    <text evidence="2">The sequence shown here is derived from an EMBL/GenBank/DDBJ whole genome shotgun (WGS) entry which is preliminary data.</text>
</comment>
<organism evidence="2 3">
    <name type="scientific">Malus baccata</name>
    <name type="common">Siberian crab apple</name>
    <name type="synonym">Pyrus baccata</name>
    <dbReference type="NCBI Taxonomy" id="106549"/>
    <lineage>
        <taxon>Eukaryota</taxon>
        <taxon>Viridiplantae</taxon>
        <taxon>Streptophyta</taxon>
        <taxon>Embryophyta</taxon>
        <taxon>Tracheophyta</taxon>
        <taxon>Spermatophyta</taxon>
        <taxon>Magnoliopsida</taxon>
        <taxon>eudicotyledons</taxon>
        <taxon>Gunneridae</taxon>
        <taxon>Pentapetalae</taxon>
        <taxon>rosids</taxon>
        <taxon>fabids</taxon>
        <taxon>Rosales</taxon>
        <taxon>Rosaceae</taxon>
        <taxon>Amygdaloideae</taxon>
        <taxon>Maleae</taxon>
        <taxon>Malus</taxon>
    </lineage>
</organism>
<accession>A0A540MRS5</accession>
<dbReference type="STRING" id="106549.A0A540MRS5"/>
<name>A0A540MRS5_MALBA</name>
<protein>
    <recommendedName>
        <fullName evidence="4">PLAC8 family protein</fullName>
    </recommendedName>
</protein>
<keyword evidence="1" id="KW-0472">Membrane</keyword>
<sequence>MGDLEKQETVLLKKAEETAEGEEKERLLEGSGMAVVDFDLLCSTVALQTQGKLAAKLQSFPRGEEDGDAGDLGGVFRMWEGEVLECFDDRRVALESLCCPCYRFGKNMRRAGFGPCSLQGALHLILVVLVLLNGIAFIVTKKHCFLYLAVAFSISLGTYLGYFRTQIKKKFNIRLTMFKSYNLNGYSMEKSDVRYRKIPKLWGSDNSLDDCIYHLICPCCALCQESRTLEMNNVQDGTWHGRGDTICIGSLGEGAKSFFELQPPPIVSIKSPDPCSL</sequence>
<proteinExistence type="predicted"/>
<evidence type="ECO:0000313" key="2">
    <source>
        <dbReference type="EMBL" id="TQE01482.1"/>
    </source>
</evidence>
<feature type="transmembrane region" description="Helical" evidence="1">
    <location>
        <begin position="145"/>
        <end position="163"/>
    </location>
</feature>
<dbReference type="Pfam" id="PF04749">
    <property type="entry name" value="PLAC8"/>
    <property type="match status" value="1"/>
</dbReference>
<dbReference type="AlphaFoldDB" id="A0A540MRS5"/>
<keyword evidence="3" id="KW-1185">Reference proteome</keyword>
<keyword evidence="1" id="KW-0812">Transmembrane</keyword>
<evidence type="ECO:0008006" key="4">
    <source>
        <dbReference type="Google" id="ProtNLM"/>
    </source>
</evidence>